<gene>
    <name evidence="2" type="ORF">Esi_0032_0075</name>
</gene>
<dbReference type="Proteomes" id="UP000002630">
    <property type="component" value="Linkage Group LG04"/>
</dbReference>
<dbReference type="EMBL" id="FN648509">
    <property type="protein sequence ID" value="CBJ26364.1"/>
    <property type="molecule type" value="Genomic_DNA"/>
</dbReference>
<evidence type="ECO:0000313" key="3">
    <source>
        <dbReference type="Proteomes" id="UP000002630"/>
    </source>
</evidence>
<dbReference type="InterPro" id="IPR018750">
    <property type="entry name" value="DUF2306_membrane"/>
</dbReference>
<dbReference type="AlphaFoldDB" id="D7FX31"/>
<proteinExistence type="predicted"/>
<dbReference type="PROSITE" id="PS51257">
    <property type="entry name" value="PROKAR_LIPOPROTEIN"/>
    <property type="match status" value="1"/>
</dbReference>
<evidence type="ECO:0008006" key="4">
    <source>
        <dbReference type="Google" id="ProtNLM"/>
    </source>
</evidence>
<sequence length="263" mass="29093">MPWLSKAIWSLFLLLSCIMVFHNVVLRSWGIGSFASITTQVVRQGEQGFFRSTPLYDAEGKPSFLAYARTPAGRFMHILPAGLWSVIAPLQLNPSFRAKHRTAHRRLGRLFIFMSVSMALGVVPIVLSGASLIRRSVAVDGGLFTLAAYFLATGVLAATHARSKRFADHRIWILRHVAMGYAAHVQRLLAALSWWAIPLVAPAKYTELSPEGALLRGDVFGGYFLVSIVLCVGLMEMWLRHTTTASGTLREERDQDKPATKTA</sequence>
<evidence type="ECO:0000256" key="1">
    <source>
        <dbReference type="SAM" id="Phobius"/>
    </source>
</evidence>
<feature type="transmembrane region" description="Helical" evidence="1">
    <location>
        <begin position="7"/>
        <end position="26"/>
    </location>
</feature>
<reference evidence="2 3" key="1">
    <citation type="journal article" date="2010" name="Nature">
        <title>The Ectocarpus genome and the independent evolution of multicellularity in brown algae.</title>
        <authorList>
            <person name="Cock J.M."/>
            <person name="Sterck L."/>
            <person name="Rouze P."/>
            <person name="Scornet D."/>
            <person name="Allen A.E."/>
            <person name="Amoutzias G."/>
            <person name="Anthouard V."/>
            <person name="Artiguenave F."/>
            <person name="Aury J.M."/>
            <person name="Badger J.H."/>
            <person name="Beszteri B."/>
            <person name="Billiau K."/>
            <person name="Bonnet E."/>
            <person name="Bothwell J.H."/>
            <person name="Bowler C."/>
            <person name="Boyen C."/>
            <person name="Brownlee C."/>
            <person name="Carrano C.J."/>
            <person name="Charrier B."/>
            <person name="Cho G.Y."/>
            <person name="Coelho S.M."/>
            <person name="Collen J."/>
            <person name="Corre E."/>
            <person name="Da Silva C."/>
            <person name="Delage L."/>
            <person name="Delaroque N."/>
            <person name="Dittami S.M."/>
            <person name="Doulbeau S."/>
            <person name="Elias M."/>
            <person name="Farnham G."/>
            <person name="Gachon C.M."/>
            <person name="Gschloessl B."/>
            <person name="Heesch S."/>
            <person name="Jabbari K."/>
            <person name="Jubin C."/>
            <person name="Kawai H."/>
            <person name="Kimura K."/>
            <person name="Kloareg B."/>
            <person name="Kupper F.C."/>
            <person name="Lang D."/>
            <person name="Le Bail A."/>
            <person name="Leblanc C."/>
            <person name="Lerouge P."/>
            <person name="Lohr M."/>
            <person name="Lopez P.J."/>
            <person name="Martens C."/>
            <person name="Maumus F."/>
            <person name="Michel G."/>
            <person name="Miranda-Saavedra D."/>
            <person name="Morales J."/>
            <person name="Moreau H."/>
            <person name="Motomura T."/>
            <person name="Nagasato C."/>
            <person name="Napoli C.A."/>
            <person name="Nelson D.R."/>
            <person name="Nyvall-Collen P."/>
            <person name="Peters A.F."/>
            <person name="Pommier C."/>
            <person name="Potin P."/>
            <person name="Poulain J."/>
            <person name="Quesneville H."/>
            <person name="Read B."/>
            <person name="Rensing S.A."/>
            <person name="Ritter A."/>
            <person name="Rousvoal S."/>
            <person name="Samanta M."/>
            <person name="Samson G."/>
            <person name="Schroeder D.C."/>
            <person name="Segurens B."/>
            <person name="Strittmatter M."/>
            <person name="Tonon T."/>
            <person name="Tregear J.W."/>
            <person name="Valentin K."/>
            <person name="von Dassow P."/>
            <person name="Yamagishi T."/>
            <person name="Van de Peer Y."/>
            <person name="Wincker P."/>
        </authorList>
    </citation>
    <scope>NUCLEOTIDE SEQUENCE [LARGE SCALE GENOMIC DNA]</scope>
    <source>
        <strain evidence="3">Ec32 / CCAP1310/4</strain>
    </source>
</reference>
<name>D7FX31_ECTSI</name>
<feature type="transmembrane region" description="Helical" evidence="1">
    <location>
        <begin position="181"/>
        <end position="200"/>
    </location>
</feature>
<keyword evidence="1" id="KW-0472">Membrane</keyword>
<organism evidence="2 3">
    <name type="scientific">Ectocarpus siliculosus</name>
    <name type="common">Brown alga</name>
    <name type="synonym">Conferva siliculosa</name>
    <dbReference type="NCBI Taxonomy" id="2880"/>
    <lineage>
        <taxon>Eukaryota</taxon>
        <taxon>Sar</taxon>
        <taxon>Stramenopiles</taxon>
        <taxon>Ochrophyta</taxon>
        <taxon>PX clade</taxon>
        <taxon>Phaeophyceae</taxon>
        <taxon>Ectocarpales</taxon>
        <taxon>Ectocarpaceae</taxon>
        <taxon>Ectocarpus</taxon>
    </lineage>
</organism>
<dbReference type="Pfam" id="PF10067">
    <property type="entry name" value="DUF2306"/>
    <property type="match status" value="1"/>
</dbReference>
<dbReference type="EMBL" id="FN649729">
    <property type="protein sequence ID" value="CBJ26364.1"/>
    <property type="molecule type" value="Genomic_DNA"/>
</dbReference>
<dbReference type="OrthoDB" id="541626at2759"/>
<keyword evidence="3" id="KW-1185">Reference proteome</keyword>
<feature type="transmembrane region" description="Helical" evidence="1">
    <location>
        <begin position="72"/>
        <end position="90"/>
    </location>
</feature>
<keyword evidence="1" id="KW-0812">Transmembrane</keyword>
<evidence type="ECO:0000313" key="2">
    <source>
        <dbReference type="EMBL" id="CBJ26364.1"/>
    </source>
</evidence>
<keyword evidence="1" id="KW-1133">Transmembrane helix</keyword>
<dbReference type="InParanoid" id="D7FX31"/>
<feature type="transmembrane region" description="Helical" evidence="1">
    <location>
        <begin position="142"/>
        <end position="161"/>
    </location>
</feature>
<protein>
    <recommendedName>
        <fullName evidence="4">DUF2306 domain-containing protein</fullName>
    </recommendedName>
</protein>
<feature type="transmembrane region" description="Helical" evidence="1">
    <location>
        <begin position="220"/>
        <end position="239"/>
    </location>
</feature>
<accession>D7FX31</accession>
<feature type="transmembrane region" description="Helical" evidence="1">
    <location>
        <begin position="110"/>
        <end position="130"/>
    </location>
</feature>